<dbReference type="Pfam" id="PF06985">
    <property type="entry name" value="HET"/>
    <property type="match status" value="1"/>
</dbReference>
<evidence type="ECO:0000313" key="2">
    <source>
        <dbReference type="EMBL" id="CAG5153608.1"/>
    </source>
</evidence>
<comment type="caution">
    <text evidence="2">The sequence shown here is derived from an EMBL/GenBank/DDBJ whole genome shotgun (WGS) entry which is preliminary data.</text>
</comment>
<sequence length="618" mass="69994">MAEKIPKSRFSSTRSAFSLIDPSTSLFHRQIDRHAYLTSGFRTHVAISYVWGEWRDNASDKLPSWTALQQRLTSLLGERASPGIKAITGKTTRCWLDCMCIDQESSEDKSYWIPRMDEIYYEARCTILLLRVPGLDLSPLMEVKKLMSCPLSGPLKPRDIAQMVPHSCLLCQSCTSLPLLDPELEASALNALKILCHATWRERAWILQEILLSQNYLLTWDDSGEWLSLSDTAVIAALIFRRNLEEQWLDEFASWCRRLWYLRQNYDEAQTYELCDANVLQLASTLSATVPSDKYYALCGMLRLKHVKPNPNHSADEALGVIVGALVQEGRMSWLYAVPPTLRFPMALRDGNMAPFVLIRLEDRFKPNKKHKAHIQSEGLTFEAIRVGRVTQVMPLSQVFGSAFTHLRETRDFDFPESIAYCHRVPDIIRRLSPDLVEPLLLEPTFGSICKALQTTHSVKSEARKGWLCVMFLSFIDEPLIQEMCEGAAEEDVQIVRSAAASLQQHLKKIRDLFSVLLWTKEGTNKNPVVVSVALSGCPLDAHTFSLNGEPDSLFAACLPDQADAYAEFCGPLFLLNVRDTIGPRPSKLLTTPFWRKQSLSSNARLLRFKYRGSDDVS</sequence>
<reference evidence="2" key="1">
    <citation type="submission" date="2021-05" db="EMBL/GenBank/DDBJ databases">
        <authorList>
            <person name="Stam R."/>
        </authorList>
    </citation>
    <scope>NUCLEOTIDE SEQUENCE</scope>
    <source>
        <strain evidence="2">CS162</strain>
    </source>
</reference>
<dbReference type="InterPro" id="IPR052895">
    <property type="entry name" value="HetReg/Transcr_Mod"/>
</dbReference>
<accession>A0A8J2HZJ6</accession>
<dbReference type="PANTHER" id="PTHR24148:SF64">
    <property type="entry name" value="HETEROKARYON INCOMPATIBILITY DOMAIN-CONTAINING PROTEIN"/>
    <property type="match status" value="1"/>
</dbReference>
<evidence type="ECO:0000313" key="3">
    <source>
        <dbReference type="Proteomes" id="UP000676310"/>
    </source>
</evidence>
<keyword evidence="3" id="KW-1185">Reference proteome</keyword>
<dbReference type="GeneID" id="67014786"/>
<dbReference type="RefSeq" id="XP_043166791.1">
    <property type="nucleotide sequence ID" value="XM_043310856.1"/>
</dbReference>
<dbReference type="EMBL" id="CAJRGZ010000016">
    <property type="protein sequence ID" value="CAG5153608.1"/>
    <property type="molecule type" value="Genomic_DNA"/>
</dbReference>
<evidence type="ECO:0000259" key="1">
    <source>
        <dbReference type="Pfam" id="PF06985"/>
    </source>
</evidence>
<feature type="domain" description="Heterokaryon incompatibility" evidence="1">
    <location>
        <begin position="45"/>
        <end position="209"/>
    </location>
</feature>
<protein>
    <recommendedName>
        <fullName evidence="1">Heterokaryon incompatibility domain-containing protein</fullName>
    </recommendedName>
</protein>
<name>A0A8J2HZJ6_9PLEO</name>
<dbReference type="PANTHER" id="PTHR24148">
    <property type="entry name" value="ANKYRIN REPEAT DOMAIN-CONTAINING PROTEIN 39 HOMOLOG-RELATED"/>
    <property type="match status" value="1"/>
</dbReference>
<dbReference type="Proteomes" id="UP000676310">
    <property type="component" value="Unassembled WGS sequence"/>
</dbReference>
<organism evidence="2 3">
    <name type="scientific">Alternaria atra</name>
    <dbReference type="NCBI Taxonomy" id="119953"/>
    <lineage>
        <taxon>Eukaryota</taxon>
        <taxon>Fungi</taxon>
        <taxon>Dikarya</taxon>
        <taxon>Ascomycota</taxon>
        <taxon>Pezizomycotina</taxon>
        <taxon>Dothideomycetes</taxon>
        <taxon>Pleosporomycetidae</taxon>
        <taxon>Pleosporales</taxon>
        <taxon>Pleosporineae</taxon>
        <taxon>Pleosporaceae</taxon>
        <taxon>Alternaria</taxon>
        <taxon>Alternaria sect. Ulocladioides</taxon>
    </lineage>
</organism>
<dbReference type="AlphaFoldDB" id="A0A8J2HZJ6"/>
<dbReference type="OrthoDB" id="3744018at2759"/>
<dbReference type="InterPro" id="IPR010730">
    <property type="entry name" value="HET"/>
</dbReference>
<proteinExistence type="predicted"/>
<gene>
    <name evidence="2" type="ORF">ALTATR162_LOCUS3250</name>
</gene>